<feature type="transmembrane region" description="Helical" evidence="1">
    <location>
        <begin position="6"/>
        <end position="27"/>
    </location>
</feature>
<evidence type="ECO:0000313" key="3">
    <source>
        <dbReference type="Proteomes" id="UP000590740"/>
    </source>
</evidence>
<feature type="transmembrane region" description="Helical" evidence="1">
    <location>
        <begin position="47"/>
        <end position="72"/>
    </location>
</feature>
<reference evidence="2 3" key="1">
    <citation type="submission" date="2020-08" db="EMBL/GenBank/DDBJ databases">
        <title>Genomic Encyclopedia of Type Strains, Phase IV (KMG-IV): sequencing the most valuable type-strain genomes for metagenomic binning, comparative biology and taxonomic classification.</title>
        <authorList>
            <person name="Goeker M."/>
        </authorList>
    </citation>
    <scope>NUCLEOTIDE SEQUENCE [LARGE SCALE GENOMIC DNA]</scope>
    <source>
        <strain evidence="2 3">DSM 12252</strain>
    </source>
</reference>
<gene>
    <name evidence="2" type="ORF">HNQ65_000271</name>
</gene>
<keyword evidence="1" id="KW-0812">Transmembrane</keyword>
<keyword evidence="3" id="KW-1185">Reference proteome</keyword>
<organism evidence="2 3">
    <name type="scientific">Prosthecobacter vanneervenii</name>
    <dbReference type="NCBI Taxonomy" id="48466"/>
    <lineage>
        <taxon>Bacteria</taxon>
        <taxon>Pseudomonadati</taxon>
        <taxon>Verrucomicrobiota</taxon>
        <taxon>Verrucomicrobiia</taxon>
        <taxon>Verrucomicrobiales</taxon>
        <taxon>Verrucomicrobiaceae</taxon>
        <taxon>Prosthecobacter</taxon>
    </lineage>
</organism>
<evidence type="ECO:0000256" key="1">
    <source>
        <dbReference type="SAM" id="Phobius"/>
    </source>
</evidence>
<evidence type="ECO:0000313" key="2">
    <source>
        <dbReference type="EMBL" id="MBB5030717.1"/>
    </source>
</evidence>
<dbReference type="EMBL" id="JACHIG010000001">
    <property type="protein sequence ID" value="MBB5030717.1"/>
    <property type="molecule type" value="Genomic_DNA"/>
</dbReference>
<dbReference type="AlphaFoldDB" id="A0A7W7Y793"/>
<dbReference type="Proteomes" id="UP000590740">
    <property type="component" value="Unassembled WGS sequence"/>
</dbReference>
<keyword evidence="1" id="KW-1133">Transmembrane helix</keyword>
<proteinExistence type="predicted"/>
<accession>A0A7W7Y793</accession>
<name>A0A7W7Y793_9BACT</name>
<comment type="caution">
    <text evidence="2">The sequence shown here is derived from an EMBL/GenBank/DDBJ whole genome shotgun (WGS) entry which is preliminary data.</text>
</comment>
<protein>
    <submittedName>
        <fullName evidence="2">Uncharacterized protein</fullName>
    </submittedName>
</protein>
<sequence>MIGWLVAFISFAIGLFNFCLLKGWLVVHPLDLEYSEAWIQKHRFTTLITALITTGAGVMCVLHATGTVQFFAAKA</sequence>
<keyword evidence="1" id="KW-0472">Membrane</keyword>
<dbReference type="RefSeq" id="WP_184337616.1">
    <property type="nucleotide sequence ID" value="NZ_JACHIG010000001.1"/>
</dbReference>